<dbReference type="Gene3D" id="3.90.79.10">
    <property type="entry name" value="Nucleoside Triphosphate Pyrophosphohydrolase"/>
    <property type="match status" value="1"/>
</dbReference>
<gene>
    <name evidence="2" type="ORF">GCM10009663_64400</name>
</gene>
<reference evidence="3" key="1">
    <citation type="journal article" date="2019" name="Int. J. Syst. Evol. Microbiol.">
        <title>The Global Catalogue of Microorganisms (GCM) 10K type strain sequencing project: providing services to taxonomists for standard genome sequencing and annotation.</title>
        <authorList>
            <consortium name="The Broad Institute Genomics Platform"/>
            <consortium name="The Broad Institute Genome Sequencing Center for Infectious Disease"/>
            <person name="Wu L."/>
            <person name="Ma J."/>
        </authorList>
    </citation>
    <scope>NUCLEOTIDE SEQUENCE [LARGE SCALE GENOMIC DNA]</scope>
    <source>
        <strain evidence="3">JCM 13002</strain>
    </source>
</reference>
<comment type="caution">
    <text evidence="2">The sequence shown here is derived from an EMBL/GenBank/DDBJ whole genome shotgun (WGS) entry which is preliminary data.</text>
</comment>
<feature type="domain" description="Nudix hydrolase" evidence="1">
    <location>
        <begin position="56"/>
        <end position="191"/>
    </location>
</feature>
<dbReference type="InterPro" id="IPR015797">
    <property type="entry name" value="NUDIX_hydrolase-like_dom_sf"/>
</dbReference>
<accession>A0ABP4EPG3</accession>
<dbReference type="Pfam" id="PF00293">
    <property type="entry name" value="NUDIX"/>
    <property type="match status" value="1"/>
</dbReference>
<dbReference type="RefSeq" id="WP_344627232.1">
    <property type="nucleotide sequence ID" value="NZ_BAAALD010000093.1"/>
</dbReference>
<dbReference type="SUPFAM" id="SSF55811">
    <property type="entry name" value="Nudix"/>
    <property type="match status" value="1"/>
</dbReference>
<name>A0ABP4EPG3_9ACTN</name>
<proteinExistence type="predicted"/>
<organism evidence="2 3">
    <name type="scientific">Kitasatospora arboriphila</name>
    <dbReference type="NCBI Taxonomy" id="258052"/>
    <lineage>
        <taxon>Bacteria</taxon>
        <taxon>Bacillati</taxon>
        <taxon>Actinomycetota</taxon>
        <taxon>Actinomycetes</taxon>
        <taxon>Kitasatosporales</taxon>
        <taxon>Streptomycetaceae</taxon>
        <taxon>Kitasatospora</taxon>
    </lineage>
</organism>
<evidence type="ECO:0000313" key="2">
    <source>
        <dbReference type="EMBL" id="GAA1114935.1"/>
    </source>
</evidence>
<evidence type="ECO:0000259" key="1">
    <source>
        <dbReference type="PROSITE" id="PS51462"/>
    </source>
</evidence>
<keyword evidence="3" id="KW-1185">Reference proteome</keyword>
<dbReference type="PROSITE" id="PS51462">
    <property type="entry name" value="NUDIX"/>
    <property type="match status" value="1"/>
</dbReference>
<dbReference type="InterPro" id="IPR000086">
    <property type="entry name" value="NUDIX_hydrolase_dom"/>
</dbReference>
<protein>
    <recommendedName>
        <fullName evidence="1">Nudix hydrolase domain-containing protein</fullName>
    </recommendedName>
</protein>
<dbReference type="Proteomes" id="UP001499987">
    <property type="component" value="Unassembled WGS sequence"/>
</dbReference>
<sequence length="204" mass="21528">MAGTDISGTGRTAPGELPTLAGLLAGHRPRTAQEAADLARIAPLATAADPYDRARPLHVTASALIVHPARREVLLRWHERQQDWLQVGGHGDPGEEFPGAVALREAEEETGLADLAFWPSAELLHVVVLPVPASDREPAHEHADLRFVLATGTPGAARPERPGARVRWHALAEAAGAARGEALRESLARLGTLLEDGSPAAPVS</sequence>
<dbReference type="CDD" id="cd03674">
    <property type="entry name" value="NUDIX_Hydrolase"/>
    <property type="match status" value="1"/>
</dbReference>
<dbReference type="EMBL" id="BAAALD010000093">
    <property type="protein sequence ID" value="GAA1114935.1"/>
    <property type="molecule type" value="Genomic_DNA"/>
</dbReference>
<evidence type="ECO:0000313" key="3">
    <source>
        <dbReference type="Proteomes" id="UP001499987"/>
    </source>
</evidence>